<dbReference type="EMBL" id="JAAMPC010000005">
    <property type="protein sequence ID" value="KAG2312090.1"/>
    <property type="molecule type" value="Genomic_DNA"/>
</dbReference>
<feature type="region of interest" description="Disordered" evidence="1">
    <location>
        <begin position="84"/>
        <end position="133"/>
    </location>
</feature>
<name>A0A8X7VJH1_BRACI</name>
<sequence length="228" mass="26564">MRIISQKAYQETRQGMYICLPCRSEVQAEEEHSGWKRGGPPGSFRKKVRVHTKTHKKVIPARKSTRLKKTKTSLGERISVRLKNHKKVVASKPLRRSGRRLKHVTRQQDESTVPGKSKKRKLETKKDRGRPKKVKQEISIRKKRTKRTLSYWLNGLLLSRKPGDEQFDKFRRDRYFKPMENFGFDHDHTKCRLCGLSDSDSGSTFISCEICKGGLRCLCSCEKKMESE</sequence>
<proteinExistence type="predicted"/>
<keyword evidence="3" id="KW-1185">Reference proteome</keyword>
<feature type="compositionally biased region" description="Basic residues" evidence="1">
    <location>
        <begin position="116"/>
        <end position="133"/>
    </location>
</feature>
<feature type="compositionally biased region" description="Basic residues" evidence="1">
    <location>
        <begin position="84"/>
        <end position="105"/>
    </location>
</feature>
<gene>
    <name evidence="2" type="ORF">Bca52824_023647</name>
</gene>
<reference evidence="2 3" key="1">
    <citation type="submission" date="2020-02" db="EMBL/GenBank/DDBJ databases">
        <authorList>
            <person name="Ma Q."/>
            <person name="Huang Y."/>
            <person name="Song X."/>
            <person name="Pei D."/>
        </authorList>
    </citation>
    <scope>NUCLEOTIDE SEQUENCE [LARGE SCALE GENOMIC DNA]</scope>
    <source>
        <strain evidence="2">Sxm20200214</strain>
        <tissue evidence="2">Leaf</tissue>
    </source>
</reference>
<evidence type="ECO:0000256" key="1">
    <source>
        <dbReference type="SAM" id="MobiDB-lite"/>
    </source>
</evidence>
<organism evidence="2 3">
    <name type="scientific">Brassica carinata</name>
    <name type="common">Ethiopian mustard</name>
    <name type="synonym">Abyssinian cabbage</name>
    <dbReference type="NCBI Taxonomy" id="52824"/>
    <lineage>
        <taxon>Eukaryota</taxon>
        <taxon>Viridiplantae</taxon>
        <taxon>Streptophyta</taxon>
        <taxon>Embryophyta</taxon>
        <taxon>Tracheophyta</taxon>
        <taxon>Spermatophyta</taxon>
        <taxon>Magnoliopsida</taxon>
        <taxon>eudicotyledons</taxon>
        <taxon>Gunneridae</taxon>
        <taxon>Pentapetalae</taxon>
        <taxon>rosids</taxon>
        <taxon>malvids</taxon>
        <taxon>Brassicales</taxon>
        <taxon>Brassicaceae</taxon>
        <taxon>Brassiceae</taxon>
        <taxon>Brassica</taxon>
    </lineage>
</organism>
<comment type="caution">
    <text evidence="2">The sequence shown here is derived from an EMBL/GenBank/DDBJ whole genome shotgun (WGS) entry which is preliminary data.</text>
</comment>
<dbReference type="Proteomes" id="UP000886595">
    <property type="component" value="Unassembled WGS sequence"/>
</dbReference>
<dbReference type="AlphaFoldDB" id="A0A8X7VJH1"/>
<evidence type="ECO:0000313" key="3">
    <source>
        <dbReference type="Proteomes" id="UP000886595"/>
    </source>
</evidence>
<dbReference type="OrthoDB" id="1740843at2759"/>
<protein>
    <submittedName>
        <fullName evidence="2">Uncharacterized protein</fullName>
    </submittedName>
</protein>
<accession>A0A8X7VJH1</accession>
<evidence type="ECO:0000313" key="2">
    <source>
        <dbReference type="EMBL" id="KAG2312090.1"/>
    </source>
</evidence>